<gene>
    <name evidence="3" type="ORF">CGC50_02115</name>
</gene>
<sequence length="129" mass="14537">MKYCYLNILFLCLIACSQVVTPPKKLLSEEEMEAVFYDLALLNAAKSIDATFYEQSGILTSTMLYKKYGVDSLQLAENISYYSSDPQKCNKILSAVSMRLNKEDSLLQKQLTPPQPPSPQEELPSDTLK</sequence>
<dbReference type="Proteomes" id="UP000217250">
    <property type="component" value="Chromosome"/>
</dbReference>
<dbReference type="KEGG" id="cgh:CGC50_02115"/>
<protein>
    <submittedName>
        <fullName evidence="3">DUF4296 domain-containing protein</fullName>
    </submittedName>
</protein>
<organism evidence="3 4">
    <name type="scientific">Capnocytophaga gingivalis</name>
    <dbReference type="NCBI Taxonomy" id="1017"/>
    <lineage>
        <taxon>Bacteria</taxon>
        <taxon>Pseudomonadati</taxon>
        <taxon>Bacteroidota</taxon>
        <taxon>Flavobacteriia</taxon>
        <taxon>Flavobacteriales</taxon>
        <taxon>Flavobacteriaceae</taxon>
        <taxon>Capnocytophaga</taxon>
    </lineage>
</organism>
<accession>A0A250FLZ4</accession>
<dbReference type="GeneID" id="84807357"/>
<evidence type="ECO:0000256" key="1">
    <source>
        <dbReference type="SAM" id="MobiDB-lite"/>
    </source>
</evidence>
<dbReference type="Pfam" id="PF14129">
    <property type="entry name" value="DUF4296"/>
    <property type="match status" value="1"/>
</dbReference>
<name>A0A250FLZ4_9FLAO</name>
<dbReference type="RefSeq" id="WP_002668368.1">
    <property type="nucleotide sequence ID" value="NZ_CAJPPZ010000015.1"/>
</dbReference>
<dbReference type="AlphaFoldDB" id="A0A250FLZ4"/>
<evidence type="ECO:0000259" key="2">
    <source>
        <dbReference type="Pfam" id="PF14129"/>
    </source>
</evidence>
<dbReference type="EMBL" id="CP022386">
    <property type="protein sequence ID" value="ATA86051.1"/>
    <property type="molecule type" value="Genomic_DNA"/>
</dbReference>
<evidence type="ECO:0000313" key="4">
    <source>
        <dbReference type="Proteomes" id="UP000217250"/>
    </source>
</evidence>
<dbReference type="InterPro" id="IPR025381">
    <property type="entry name" value="DUF4296"/>
</dbReference>
<dbReference type="OMA" id="FASNTET"/>
<evidence type="ECO:0000313" key="3">
    <source>
        <dbReference type="EMBL" id="ATA86051.1"/>
    </source>
</evidence>
<reference evidence="4" key="1">
    <citation type="submission" date="2017-06" db="EMBL/GenBank/DDBJ databases">
        <title>Capnocytophaga spp. assemblies.</title>
        <authorList>
            <person name="Gulvik C.A."/>
        </authorList>
    </citation>
    <scope>NUCLEOTIDE SEQUENCE [LARGE SCALE GENOMIC DNA]</scope>
    <source>
        <strain evidence="4">H1496</strain>
    </source>
</reference>
<feature type="domain" description="DUF4296" evidence="2">
    <location>
        <begin position="23"/>
        <end position="104"/>
    </location>
</feature>
<feature type="region of interest" description="Disordered" evidence="1">
    <location>
        <begin position="106"/>
        <end position="129"/>
    </location>
</feature>
<proteinExistence type="predicted"/>